<feature type="non-terminal residue" evidence="2">
    <location>
        <position position="316"/>
    </location>
</feature>
<protein>
    <submittedName>
        <fullName evidence="2">DUF222 domain-containing protein</fullName>
    </submittedName>
</protein>
<sequence>MFEDGGYSSGGGGVHPVVGVLDAADAVLADGREVHARGLGDEDLAEVLVRAHALAAKQAELFLRFLAEADTRDLGRRLGASSTTAWLRDALRMRPGTAKTNVDLAHRLTPPAPVEDYAANPAAGPRTSRSMPATHTALTAGEISTDHATVISKTMARLPPDVSTDDAARAEEDLAAFAREHDPATLQHLATHLLHVLDTESLEHREERAARKRRLRLVDLGDGTVRITGLVSTEDAATVRTVLDPLAAPTPTTDGERDRRTPEQRHADALIELCRRHLAHGELPTRHGHPTQLLLLANLTTLLHTNSPGDGASERT</sequence>
<evidence type="ECO:0000313" key="2">
    <source>
        <dbReference type="EMBL" id="NED98544.1"/>
    </source>
</evidence>
<organism evidence="2 3">
    <name type="scientific">Phytoactinopolyspora alkaliphila</name>
    <dbReference type="NCBI Taxonomy" id="1783498"/>
    <lineage>
        <taxon>Bacteria</taxon>
        <taxon>Bacillati</taxon>
        <taxon>Actinomycetota</taxon>
        <taxon>Actinomycetes</taxon>
        <taxon>Jiangellales</taxon>
        <taxon>Jiangellaceae</taxon>
        <taxon>Phytoactinopolyspora</taxon>
    </lineage>
</organism>
<evidence type="ECO:0000313" key="3">
    <source>
        <dbReference type="Proteomes" id="UP000469185"/>
    </source>
</evidence>
<comment type="caution">
    <text evidence="2">The sequence shown here is derived from an EMBL/GenBank/DDBJ whole genome shotgun (WGS) entry which is preliminary data.</text>
</comment>
<evidence type="ECO:0000259" key="1">
    <source>
        <dbReference type="Pfam" id="PF02720"/>
    </source>
</evidence>
<proteinExistence type="predicted"/>
<accession>A0A6N9YU96</accession>
<feature type="domain" description="DUF222" evidence="1">
    <location>
        <begin position="46"/>
        <end position="294"/>
    </location>
</feature>
<dbReference type="InterPro" id="IPR003870">
    <property type="entry name" value="DUF222"/>
</dbReference>
<dbReference type="RefSeq" id="WP_163821421.1">
    <property type="nucleotide sequence ID" value="NZ_JAAGOB010000031.1"/>
</dbReference>
<name>A0A6N9YU96_9ACTN</name>
<gene>
    <name evidence="2" type="ORF">G1H11_24930</name>
</gene>
<dbReference type="Proteomes" id="UP000469185">
    <property type="component" value="Unassembled WGS sequence"/>
</dbReference>
<dbReference type="AlphaFoldDB" id="A0A6N9YU96"/>
<dbReference type="Pfam" id="PF02720">
    <property type="entry name" value="DUF222"/>
    <property type="match status" value="1"/>
</dbReference>
<keyword evidence="3" id="KW-1185">Reference proteome</keyword>
<reference evidence="2 3" key="1">
    <citation type="submission" date="2020-02" db="EMBL/GenBank/DDBJ databases">
        <authorList>
            <person name="Li X.-J."/>
            <person name="Feng X.-M."/>
        </authorList>
    </citation>
    <scope>NUCLEOTIDE SEQUENCE [LARGE SCALE GENOMIC DNA]</scope>
    <source>
        <strain evidence="2 3">CGMCC 4.7225</strain>
    </source>
</reference>
<dbReference type="EMBL" id="JAAGOB010000031">
    <property type="protein sequence ID" value="NED98544.1"/>
    <property type="molecule type" value="Genomic_DNA"/>
</dbReference>